<feature type="coiled-coil region" evidence="2">
    <location>
        <begin position="262"/>
        <end position="317"/>
    </location>
</feature>
<dbReference type="RefSeq" id="XP_032814681.1">
    <property type="nucleotide sequence ID" value="XM_032958790.1"/>
</dbReference>
<reference evidence="6 7" key="1">
    <citation type="submission" date="2025-04" db="UniProtKB">
        <authorList>
            <consortium name="RefSeq"/>
        </authorList>
    </citation>
    <scope>IDENTIFICATION</scope>
    <source>
        <tissue evidence="6 7">Sperm</tissue>
    </source>
</reference>
<dbReference type="AlphaFoldDB" id="A0AAJ7TD50"/>
<dbReference type="KEGG" id="pmrn:116944900"/>
<dbReference type="GO" id="GO:0000137">
    <property type="term" value="C:Golgi cis cisterna"/>
    <property type="evidence" value="ECO:0007669"/>
    <property type="project" value="TreeGrafter"/>
</dbReference>
<dbReference type="GO" id="GO:0032580">
    <property type="term" value="C:Golgi cisterna membrane"/>
    <property type="evidence" value="ECO:0007669"/>
    <property type="project" value="TreeGrafter"/>
</dbReference>
<dbReference type="GeneID" id="116944900"/>
<evidence type="ECO:0000256" key="1">
    <source>
        <dbReference type="ARBA" id="ARBA00023054"/>
    </source>
</evidence>
<evidence type="ECO:0000313" key="6">
    <source>
        <dbReference type="RefSeq" id="XP_032814680.1"/>
    </source>
</evidence>
<feature type="region of interest" description="Disordered" evidence="3">
    <location>
        <begin position="1"/>
        <end position="23"/>
    </location>
</feature>
<name>A0AAJ7TD50_PETMA</name>
<evidence type="ECO:0000313" key="7">
    <source>
        <dbReference type="RefSeq" id="XP_032814681.1"/>
    </source>
</evidence>
<feature type="domain" description="Golgin subfamily A conserved" evidence="4">
    <location>
        <begin position="306"/>
        <end position="574"/>
    </location>
</feature>
<evidence type="ECO:0000256" key="3">
    <source>
        <dbReference type="SAM" id="MobiDB-lite"/>
    </source>
</evidence>
<gene>
    <name evidence="6 7" type="primary">LOC116944900</name>
</gene>
<dbReference type="InterPro" id="IPR024858">
    <property type="entry name" value="GOLGA"/>
</dbReference>
<keyword evidence="5" id="KW-1185">Reference proteome</keyword>
<proteinExistence type="predicted"/>
<accession>A0AAJ7TD50</accession>
<dbReference type="GO" id="GO:0005801">
    <property type="term" value="C:cis-Golgi network"/>
    <property type="evidence" value="ECO:0007669"/>
    <property type="project" value="TreeGrafter"/>
</dbReference>
<dbReference type="GO" id="GO:0007030">
    <property type="term" value="P:Golgi organization"/>
    <property type="evidence" value="ECO:0007669"/>
    <property type="project" value="TreeGrafter"/>
</dbReference>
<dbReference type="Proteomes" id="UP001318040">
    <property type="component" value="Chromosome 22"/>
</dbReference>
<dbReference type="PANTHER" id="PTHR10881">
    <property type="entry name" value="GOLGIN SUBFAMILY A MEMBER-RELATED"/>
    <property type="match status" value="1"/>
</dbReference>
<evidence type="ECO:0000256" key="2">
    <source>
        <dbReference type="SAM" id="Coils"/>
    </source>
</evidence>
<feature type="coiled-coil region" evidence="2">
    <location>
        <begin position="359"/>
        <end position="494"/>
    </location>
</feature>
<feature type="domain" description="Golgin subfamily A conserved" evidence="4">
    <location>
        <begin position="576"/>
        <end position="685"/>
    </location>
</feature>
<keyword evidence="1 2" id="KW-0175">Coiled coil</keyword>
<dbReference type="InterPro" id="IPR043976">
    <property type="entry name" value="GOLGA_cons_dom"/>
</dbReference>
<protein>
    <submittedName>
        <fullName evidence="6 7">Golgin subfamily A member 2-like isoform X1</fullName>
    </submittedName>
</protein>
<organism evidence="5 7">
    <name type="scientific">Petromyzon marinus</name>
    <name type="common">Sea lamprey</name>
    <dbReference type="NCBI Taxonomy" id="7757"/>
    <lineage>
        <taxon>Eukaryota</taxon>
        <taxon>Metazoa</taxon>
        <taxon>Chordata</taxon>
        <taxon>Craniata</taxon>
        <taxon>Vertebrata</taxon>
        <taxon>Cyclostomata</taxon>
        <taxon>Hyperoartia</taxon>
        <taxon>Petromyzontiformes</taxon>
        <taxon>Petromyzontidae</taxon>
        <taxon>Petromyzon</taxon>
    </lineage>
</organism>
<feature type="coiled-coil region" evidence="2">
    <location>
        <begin position="125"/>
        <end position="184"/>
    </location>
</feature>
<sequence>MNTSFNQFMGDKRRRSHNQAAPAMPGEMAVQLLPSRPMGCVLDINAQDMKVPNKLPVVDAGDSSELTNKIDTSERLTQSQESGTCPSQAIQPLSCIQNGLNGEKNGYPPNSFDLEVKIHELTAALEASGNANTQLMSQIQNLEHKAQVLSETMRKNDKEKTQKEEAYRKEYAQLQEQLAAYVAQNTELWDKLAYAQRLAQDKANEASHLDSRLQISHRHLAELEISFNSAAAHHQHFEKLCKNLEKQRSEIKMDMYKIKIERDQAIRKNAELMEKLSDSTQDSKTHQSELQVKTKELEGAELRLKKVEERLREYENGLAKTQGPEGSVGGLRTKAGVSDGGNMYMSISGDKDEDKDVFIKSLKAQIAKLVDEREELLDHFHDQAERLTNLEEEVKAFSEQKQDTSQLRSEMKREKAVYAKTVVQLQQTLEQVERQEATIETLRHEIAELNVQLQAEKQANGNMELRLVEAVRRRDELERKLTDQVKEHQELIQGNDGLREMVRHSAERSDRALPEMEAVTRKYHMQTQMMEQVMHESHREKKVIEALQGEIMNAQMREGKLKEKAKALVEHIAFISEKSSATFVTRSVFDALHADMEKLQVKFVDMMEERVTLIERLDLLESRCRNLPGGASNIGELGILFNQQEKHLQLVLSEKEGLEAKLAETQALAQWLLAERNQWVAYFASGARANAGQSLADSAIEDGNTSSAETSAVCETGAALCSQGGTAQHQ</sequence>
<dbReference type="Pfam" id="PF15070">
    <property type="entry name" value="GOLGA2L5"/>
    <property type="match status" value="2"/>
</dbReference>
<dbReference type="PANTHER" id="PTHR10881:SF46">
    <property type="entry name" value="GOLGIN SUBFAMILY A MEMBER 2"/>
    <property type="match status" value="1"/>
</dbReference>
<evidence type="ECO:0000313" key="5">
    <source>
        <dbReference type="Proteomes" id="UP001318040"/>
    </source>
</evidence>
<dbReference type="RefSeq" id="XP_032814680.1">
    <property type="nucleotide sequence ID" value="XM_032958789.1"/>
</dbReference>
<evidence type="ECO:0000259" key="4">
    <source>
        <dbReference type="Pfam" id="PF15070"/>
    </source>
</evidence>